<name>A0A1W1HHY2_9BACT</name>
<proteinExistence type="predicted"/>
<dbReference type="InterPro" id="IPR036116">
    <property type="entry name" value="FN3_sf"/>
</dbReference>
<evidence type="ECO:0000313" key="2">
    <source>
        <dbReference type="EMBL" id="SLM31978.1"/>
    </source>
</evidence>
<dbReference type="SUPFAM" id="SSF49265">
    <property type="entry name" value="Fibronectin type III"/>
    <property type="match status" value="1"/>
</dbReference>
<dbReference type="InterPro" id="IPR015943">
    <property type="entry name" value="WD40/YVTN_repeat-like_dom_sf"/>
</dbReference>
<dbReference type="InterPro" id="IPR052025">
    <property type="entry name" value="Xyloglucanase_GH74"/>
</dbReference>
<reference evidence="2 3" key="1">
    <citation type="submission" date="2017-03" db="EMBL/GenBank/DDBJ databases">
        <authorList>
            <person name="Afonso C.L."/>
            <person name="Miller P.J."/>
            <person name="Scott M.A."/>
            <person name="Spackman E."/>
            <person name="Goraichik I."/>
            <person name="Dimitrov K.M."/>
            <person name="Suarez D.L."/>
            <person name="Swayne D.E."/>
        </authorList>
    </citation>
    <scope>NUCLEOTIDE SEQUENCE [LARGE SCALE GENOMIC DNA]</scope>
    <source>
        <strain evidence="2">PRJEB14757</strain>
    </source>
</reference>
<evidence type="ECO:0000313" key="3">
    <source>
        <dbReference type="Proteomes" id="UP000191931"/>
    </source>
</evidence>
<dbReference type="RefSeq" id="WP_080801326.1">
    <property type="nucleotide sequence ID" value="NZ_LT828542.1"/>
</dbReference>
<keyword evidence="3" id="KW-1185">Reference proteome</keyword>
<protein>
    <recommendedName>
        <fullName evidence="1">Fibronectin type-III domain-containing protein</fullName>
    </recommendedName>
</protein>
<dbReference type="CDD" id="cd15482">
    <property type="entry name" value="Sialidase_non-viral"/>
    <property type="match status" value="1"/>
</dbReference>
<dbReference type="OrthoDB" id="8132905at2"/>
<sequence>MTKQFLKKRVLLISFMVIALSIYLLFFPITVFATPATAPTMVLTADDHSINISWNNVSGATGYILDYAPYPFTGIETIGSIDVGEITSFEVNLWENAAFYVAIRAYDQNGASDYSNVDYFILKSNQDNSYTTDGNPAYLADEWLYLGGPPGGIGYDVRIQPDNSNIMYVTDANAGIFKSLDGGKTWKTSSNGIGSSFGESVDIIPSFCLTIDPNNYNTIWSGTQYTSGVYKSVDAGATWVNMNKGDNGISERELSVRGFTVDPSDSDIVYMAAEVSSWEWNNGEPITTCGFDRTKGVVYKSLDGGDTWSKIWSGDNLARYIWIDPRDNQTIYVSTGIFDRHAYNSDCDSFKPGGVGILKSTDGGKSWQDQGVENGFDSNGGLFLGSLFMDPVNPDVLLAASYVEFEGADSTKIYRTSDGGENWISVFSEFEVSSVEICQCNNQIVYGAGKAGLVKSTDNGMTWQILGRKNWGPPGVIAGAAIDIQCDPNDCNRVFVNNYNGGNFFSADGGTTWSNASDGYSGALVSSIAVDPQNPATLFSASRGGFFTTTDGGATWNGLSYGDAHEQEGTKIAINPLDSTHLVGFIIDAGHFPLYSEDSGQDWKGASFFTEGSGLWQDGEPEGSESVMDLFFAPVSGRKIYATIGERGCSVDGGCKGRGIMVSIDGGGSWQKTGLTDGLVSGLAINGDDESEMYAITYSGTLYHSSDAGTIWNLMGSSSVNVTNPDPDMSFPPQVATVLALDPFNNKKLYHGMNPGGIRVSLDGGASWSDSSIGLPPEIRVTDIEPAPNREGLLYLSGFHSGVFYSLDGGKSWLKINNGLRNRSINNLSLSADGSILYAASGGSGVYRLGSLIMSAKGE</sequence>
<dbReference type="PANTHER" id="PTHR43739:SF5">
    <property type="entry name" value="EXO-ALPHA-SIALIDASE"/>
    <property type="match status" value="1"/>
</dbReference>
<gene>
    <name evidence="2" type="ORF">MTBBW1_520005</name>
</gene>
<organism evidence="2 3">
    <name type="scientific">Desulfamplus magnetovallimortis</name>
    <dbReference type="NCBI Taxonomy" id="1246637"/>
    <lineage>
        <taxon>Bacteria</taxon>
        <taxon>Pseudomonadati</taxon>
        <taxon>Thermodesulfobacteriota</taxon>
        <taxon>Desulfobacteria</taxon>
        <taxon>Desulfobacterales</taxon>
        <taxon>Desulfobacteraceae</taxon>
        <taxon>Desulfamplus</taxon>
    </lineage>
</organism>
<dbReference type="InterPro" id="IPR036278">
    <property type="entry name" value="Sialidase_sf"/>
</dbReference>
<dbReference type="EMBL" id="FWEV01000295">
    <property type="protein sequence ID" value="SLM31978.1"/>
    <property type="molecule type" value="Genomic_DNA"/>
</dbReference>
<dbReference type="InterPro" id="IPR003961">
    <property type="entry name" value="FN3_dom"/>
</dbReference>
<dbReference type="SUPFAM" id="SSF110296">
    <property type="entry name" value="Oligoxyloglucan reducing end-specific cellobiohydrolase"/>
    <property type="match status" value="2"/>
</dbReference>
<feature type="domain" description="Fibronectin type-III" evidence="1">
    <location>
        <begin position="35"/>
        <end position="125"/>
    </location>
</feature>
<dbReference type="STRING" id="1246637.MTBBW1_520005"/>
<dbReference type="GO" id="GO:0010411">
    <property type="term" value="P:xyloglucan metabolic process"/>
    <property type="evidence" value="ECO:0007669"/>
    <property type="project" value="TreeGrafter"/>
</dbReference>
<dbReference type="Gene3D" id="2.60.40.10">
    <property type="entry name" value="Immunoglobulins"/>
    <property type="match status" value="1"/>
</dbReference>
<dbReference type="PROSITE" id="PS50853">
    <property type="entry name" value="FN3"/>
    <property type="match status" value="1"/>
</dbReference>
<dbReference type="InterPro" id="IPR013783">
    <property type="entry name" value="Ig-like_fold"/>
</dbReference>
<dbReference type="SUPFAM" id="SSF50939">
    <property type="entry name" value="Sialidases"/>
    <property type="match status" value="1"/>
</dbReference>
<evidence type="ECO:0000259" key="1">
    <source>
        <dbReference type="PROSITE" id="PS50853"/>
    </source>
</evidence>
<dbReference type="Proteomes" id="UP000191931">
    <property type="component" value="Unassembled WGS sequence"/>
</dbReference>
<accession>A0A1W1HHY2</accession>
<dbReference type="CDD" id="cd00063">
    <property type="entry name" value="FN3"/>
    <property type="match status" value="1"/>
</dbReference>
<dbReference type="Gene3D" id="2.130.10.10">
    <property type="entry name" value="YVTN repeat-like/Quinoprotein amine dehydrogenase"/>
    <property type="match status" value="5"/>
</dbReference>
<dbReference type="PANTHER" id="PTHR43739">
    <property type="entry name" value="XYLOGLUCANASE (EUROFUNG)"/>
    <property type="match status" value="1"/>
</dbReference>
<dbReference type="AlphaFoldDB" id="A0A1W1HHY2"/>